<evidence type="ECO:0000313" key="1">
    <source>
        <dbReference type="EMBL" id="SEM40172.1"/>
    </source>
</evidence>
<gene>
    <name evidence="1" type="ORF">SAMN05192583_0058</name>
</gene>
<accession>A0A1H7Y1Y7</accession>
<dbReference type="AlphaFoldDB" id="A0A1H7Y1Y7"/>
<proteinExistence type="predicted"/>
<dbReference type="STRING" id="1166340.SAMN05192583_0058"/>
<reference evidence="2" key="1">
    <citation type="submission" date="2016-10" db="EMBL/GenBank/DDBJ databases">
        <authorList>
            <person name="Varghese N."/>
            <person name="Submissions S."/>
        </authorList>
    </citation>
    <scope>NUCLEOTIDE SEQUENCE [LARGE SCALE GENOMIC DNA]</scope>
    <source>
        <strain evidence="2">S6-262</strain>
    </source>
</reference>
<dbReference type="RefSeq" id="WP_093663498.1">
    <property type="nucleotide sequence ID" value="NZ_FOCF01000001.1"/>
</dbReference>
<keyword evidence="2" id="KW-1185">Reference proteome</keyword>
<dbReference type="EMBL" id="FOCF01000001">
    <property type="protein sequence ID" value="SEM40172.1"/>
    <property type="molecule type" value="Genomic_DNA"/>
</dbReference>
<name>A0A1H7Y1Y7_9SPHN</name>
<sequence length="76" mass="8876">MRIAYNKEERVLRLTFDVRTDDADFISDRLEWLRPGSAATSVEYMRNSPAVLHSMEFWNMDLNKFLLFKLTFGGAA</sequence>
<protein>
    <submittedName>
        <fullName evidence="1">Uncharacterized protein</fullName>
    </submittedName>
</protein>
<evidence type="ECO:0000313" key="2">
    <source>
        <dbReference type="Proteomes" id="UP000199206"/>
    </source>
</evidence>
<organism evidence="1 2">
    <name type="scientific">Sphingomonas gellani</name>
    <dbReference type="NCBI Taxonomy" id="1166340"/>
    <lineage>
        <taxon>Bacteria</taxon>
        <taxon>Pseudomonadati</taxon>
        <taxon>Pseudomonadota</taxon>
        <taxon>Alphaproteobacteria</taxon>
        <taxon>Sphingomonadales</taxon>
        <taxon>Sphingomonadaceae</taxon>
        <taxon>Sphingomonas</taxon>
    </lineage>
</organism>
<dbReference type="Proteomes" id="UP000199206">
    <property type="component" value="Unassembled WGS sequence"/>
</dbReference>